<gene>
    <name evidence="2" type="ORF">S01H1_50895</name>
</gene>
<dbReference type="Pfam" id="PF01471">
    <property type="entry name" value="PG_binding_1"/>
    <property type="match status" value="2"/>
</dbReference>
<organism evidence="2">
    <name type="scientific">marine sediment metagenome</name>
    <dbReference type="NCBI Taxonomy" id="412755"/>
    <lineage>
        <taxon>unclassified sequences</taxon>
        <taxon>metagenomes</taxon>
        <taxon>ecological metagenomes</taxon>
    </lineage>
</organism>
<protein>
    <recommendedName>
        <fullName evidence="1">Peptidoglycan binding-like domain-containing protein</fullName>
    </recommendedName>
</protein>
<dbReference type="EMBL" id="BARS01032816">
    <property type="protein sequence ID" value="GAG18801.1"/>
    <property type="molecule type" value="Genomic_DNA"/>
</dbReference>
<comment type="caution">
    <text evidence="2">The sequence shown here is derived from an EMBL/GenBank/DDBJ whole genome shotgun (WGS) entry which is preliminary data.</text>
</comment>
<dbReference type="InterPro" id="IPR002477">
    <property type="entry name" value="Peptidoglycan-bd-like"/>
</dbReference>
<dbReference type="InterPro" id="IPR036365">
    <property type="entry name" value="PGBD-like_sf"/>
</dbReference>
<feature type="domain" description="Peptidoglycan binding-like" evidence="1">
    <location>
        <begin position="97"/>
        <end position="139"/>
    </location>
</feature>
<dbReference type="SUPFAM" id="SSF47090">
    <property type="entry name" value="PGBD-like"/>
    <property type="match status" value="2"/>
</dbReference>
<feature type="domain" description="Peptidoglycan binding-like" evidence="1">
    <location>
        <begin position="5"/>
        <end position="48"/>
    </location>
</feature>
<accession>X0X1B0</accession>
<feature type="non-terminal residue" evidence="2">
    <location>
        <position position="1"/>
    </location>
</feature>
<proteinExistence type="predicted"/>
<reference evidence="2" key="1">
    <citation type="journal article" date="2014" name="Front. Microbiol.">
        <title>High frequency of phylogenetically diverse reductive dehalogenase-homologous genes in deep subseafloor sedimentary metagenomes.</title>
        <authorList>
            <person name="Kawai M."/>
            <person name="Futagami T."/>
            <person name="Toyoda A."/>
            <person name="Takaki Y."/>
            <person name="Nishi S."/>
            <person name="Hori S."/>
            <person name="Arai W."/>
            <person name="Tsubouchi T."/>
            <person name="Morono Y."/>
            <person name="Uchiyama I."/>
            <person name="Ito T."/>
            <person name="Fujiyama A."/>
            <person name="Inagaki F."/>
            <person name="Takami H."/>
        </authorList>
    </citation>
    <scope>NUCLEOTIDE SEQUENCE</scope>
    <source>
        <strain evidence="2">Expedition CK06-06</strain>
    </source>
</reference>
<dbReference type="Gene3D" id="1.10.101.10">
    <property type="entry name" value="PGBD-like superfamily/PGBD"/>
    <property type="match status" value="2"/>
</dbReference>
<dbReference type="InterPro" id="IPR036366">
    <property type="entry name" value="PGBDSf"/>
</dbReference>
<sequence length="166" mass="18475">SVGSRGKEVKALQQVLINDGFWRSEYEATGYFGPTTRQALIRFQEEYKWDILEPVGLEKGTGYFGPQTQDYFKNISLSVAKKEEETSFNRNLGLGMSGDDVKALQEILINEGVWESEVEATGYFGSITKSAVIKYQEKYAAEILEPLGLTKGTGFVGSSTRAHLNK</sequence>
<evidence type="ECO:0000313" key="2">
    <source>
        <dbReference type="EMBL" id="GAG18801.1"/>
    </source>
</evidence>
<dbReference type="AlphaFoldDB" id="X0X1B0"/>
<name>X0X1B0_9ZZZZ</name>
<evidence type="ECO:0000259" key="1">
    <source>
        <dbReference type="Pfam" id="PF01471"/>
    </source>
</evidence>